<sequence length="329" mass="37778">MPVSEEAAPHKNYFAFILSSYESASENSEETPSEENPSEEKPSNEKCRLVPRRFILFPNPSMDFKSISLKLSAICLFLSISKPNRYKEQLGVFCRVFNFAKLRFQVWRDWGYVEIIKKREAAGELITITIQVAYLDGWIISAISAEQAAQKTQLVIQKLASLGWIVNFSKSSLTPQQSIEHLGFVLNTNTITAQLPGKKLRDLRRSIQQVLNNPLQSARTIHTFDEDEEPECKLIERLGQDTGNTKGMHRGVTLVEKQSTSMEWEKYTTANTTADHIRRCQQHGLGMQHETSKSAEQTAFRHWTYEEASMSINWRELKAAFLRYKHSRN</sequence>
<dbReference type="InterPro" id="IPR052055">
    <property type="entry name" value="Hepadnavirus_pol/RT"/>
</dbReference>
<comment type="caution">
    <text evidence="2">The sequence shown here is derived from an EMBL/GenBank/DDBJ whole genome shotgun (WGS) entry which is preliminary data.</text>
</comment>
<dbReference type="InterPro" id="IPR043502">
    <property type="entry name" value="DNA/RNA_pol_sf"/>
</dbReference>
<dbReference type="AlphaFoldDB" id="A0A8H7QTS2"/>
<dbReference type="PANTHER" id="PTHR33050">
    <property type="entry name" value="REVERSE TRANSCRIPTASE DOMAIN-CONTAINING PROTEIN"/>
    <property type="match status" value="1"/>
</dbReference>
<dbReference type="Gene3D" id="3.30.70.270">
    <property type="match status" value="1"/>
</dbReference>
<dbReference type="PANTHER" id="PTHR33050:SF7">
    <property type="entry name" value="RIBONUCLEASE H"/>
    <property type="match status" value="1"/>
</dbReference>
<proteinExistence type="predicted"/>
<dbReference type="Proteomes" id="UP000603453">
    <property type="component" value="Unassembled WGS sequence"/>
</dbReference>
<dbReference type="InterPro" id="IPR043128">
    <property type="entry name" value="Rev_trsase/Diguanyl_cyclase"/>
</dbReference>
<accession>A0A8H7QTS2</accession>
<dbReference type="EMBL" id="JAEPRD010000114">
    <property type="protein sequence ID" value="KAG2198252.1"/>
    <property type="molecule type" value="Genomic_DNA"/>
</dbReference>
<name>A0A8H7QTS2_9FUNG</name>
<gene>
    <name evidence="2" type="ORF">INT47_004336</name>
</gene>
<evidence type="ECO:0000313" key="3">
    <source>
        <dbReference type="Proteomes" id="UP000603453"/>
    </source>
</evidence>
<reference evidence="2" key="1">
    <citation type="submission" date="2020-12" db="EMBL/GenBank/DDBJ databases">
        <title>Metabolic potential, ecology and presence of endohyphal bacteria is reflected in genomic diversity of Mucoromycotina.</title>
        <authorList>
            <person name="Muszewska A."/>
            <person name="Okrasinska A."/>
            <person name="Steczkiewicz K."/>
            <person name="Drgas O."/>
            <person name="Orlowska M."/>
            <person name="Perlinska-Lenart U."/>
            <person name="Aleksandrzak-Piekarczyk T."/>
            <person name="Szatraj K."/>
            <person name="Zielenkiewicz U."/>
            <person name="Pilsyk S."/>
            <person name="Malc E."/>
            <person name="Mieczkowski P."/>
            <person name="Kruszewska J.S."/>
            <person name="Biernat P."/>
            <person name="Pawlowska J."/>
        </authorList>
    </citation>
    <scope>NUCLEOTIDE SEQUENCE</scope>
    <source>
        <strain evidence="2">WA0000017839</strain>
    </source>
</reference>
<protein>
    <submittedName>
        <fullName evidence="2">Uncharacterized protein</fullName>
    </submittedName>
</protein>
<organism evidence="2 3">
    <name type="scientific">Mucor saturninus</name>
    <dbReference type="NCBI Taxonomy" id="64648"/>
    <lineage>
        <taxon>Eukaryota</taxon>
        <taxon>Fungi</taxon>
        <taxon>Fungi incertae sedis</taxon>
        <taxon>Mucoromycota</taxon>
        <taxon>Mucoromycotina</taxon>
        <taxon>Mucoromycetes</taxon>
        <taxon>Mucorales</taxon>
        <taxon>Mucorineae</taxon>
        <taxon>Mucoraceae</taxon>
        <taxon>Mucor</taxon>
    </lineage>
</organism>
<keyword evidence="3" id="KW-1185">Reference proteome</keyword>
<evidence type="ECO:0000313" key="2">
    <source>
        <dbReference type="EMBL" id="KAG2198252.1"/>
    </source>
</evidence>
<dbReference type="OrthoDB" id="2274680at2759"/>
<dbReference type="SUPFAM" id="SSF56672">
    <property type="entry name" value="DNA/RNA polymerases"/>
    <property type="match status" value="1"/>
</dbReference>
<evidence type="ECO:0000256" key="1">
    <source>
        <dbReference type="SAM" id="MobiDB-lite"/>
    </source>
</evidence>
<feature type="compositionally biased region" description="Acidic residues" evidence="1">
    <location>
        <begin position="27"/>
        <end position="37"/>
    </location>
</feature>
<feature type="region of interest" description="Disordered" evidence="1">
    <location>
        <begin position="24"/>
        <end position="45"/>
    </location>
</feature>